<dbReference type="Gene3D" id="2.60.60.30">
    <property type="entry name" value="sav2460 like domains"/>
    <property type="match status" value="1"/>
</dbReference>
<dbReference type="Pfam" id="PF02342">
    <property type="entry name" value="TerD"/>
    <property type="match status" value="1"/>
</dbReference>
<evidence type="ECO:0000259" key="2">
    <source>
        <dbReference type="Pfam" id="PF02342"/>
    </source>
</evidence>
<evidence type="ECO:0000313" key="4">
    <source>
        <dbReference type="Proteomes" id="UP000318297"/>
    </source>
</evidence>
<dbReference type="CDD" id="cd06974">
    <property type="entry name" value="TerD_like"/>
    <property type="match status" value="1"/>
</dbReference>
<dbReference type="Proteomes" id="UP000318297">
    <property type="component" value="Unassembled WGS sequence"/>
</dbReference>
<comment type="similarity">
    <text evidence="1">Belongs to the CAPAB/TerDEXZ family.</text>
</comment>
<dbReference type="InterPro" id="IPR003325">
    <property type="entry name" value="TerD"/>
</dbReference>
<keyword evidence="4" id="KW-1185">Reference proteome</keyword>
<dbReference type="InterPro" id="IPR051324">
    <property type="entry name" value="Stress/Tellurium_Resist"/>
</dbReference>
<feature type="domain" description="TerD" evidence="2">
    <location>
        <begin position="5"/>
        <end position="181"/>
    </location>
</feature>
<dbReference type="PANTHER" id="PTHR32097">
    <property type="entry name" value="CAMP-BINDING PROTEIN 1-RELATED"/>
    <property type="match status" value="1"/>
</dbReference>
<dbReference type="OrthoDB" id="5145462at2"/>
<name>A0A561E0W5_9MICO</name>
<proteinExistence type="inferred from homology"/>
<accession>A0A561E0W5</accession>
<evidence type="ECO:0000256" key="1">
    <source>
        <dbReference type="ARBA" id="ARBA00008775"/>
    </source>
</evidence>
<evidence type="ECO:0000313" key="3">
    <source>
        <dbReference type="EMBL" id="TWE09232.1"/>
    </source>
</evidence>
<dbReference type="PANTHER" id="PTHR32097:SF4">
    <property type="entry name" value="GENERAL STRESS PROTEIN 16U"/>
    <property type="match status" value="1"/>
</dbReference>
<sequence>MTVSTKGANAPLIGVDGAPSRVVLVGVNWANAQLDVDLCGLMCDENQQVLSDAHFLFWSNPLSPEGVAMLRTLPPGSPSPVADRAQLVVNVGECEPRVAKILITMSTQVPGKTIADAGRTQFRVVDLDSPQPSDVMTYVNTEGYSSERCVIAVELYRRGGGWKARIVDQGYADGLAALARHHNVSVED</sequence>
<dbReference type="AlphaFoldDB" id="A0A561E0W5"/>
<dbReference type="EMBL" id="VIVQ01000003">
    <property type="protein sequence ID" value="TWE09232.1"/>
    <property type="molecule type" value="Genomic_DNA"/>
</dbReference>
<reference evidence="3 4" key="1">
    <citation type="submission" date="2019-06" db="EMBL/GenBank/DDBJ databases">
        <title>Sequencing the genomes of 1000 actinobacteria strains.</title>
        <authorList>
            <person name="Klenk H.-P."/>
        </authorList>
    </citation>
    <scope>NUCLEOTIDE SEQUENCE [LARGE SCALE GENOMIC DNA]</scope>
    <source>
        <strain evidence="3 4">DSM 19560</strain>
    </source>
</reference>
<comment type="caution">
    <text evidence="3">The sequence shown here is derived from an EMBL/GenBank/DDBJ whole genome shotgun (WGS) entry which is preliminary data.</text>
</comment>
<protein>
    <submittedName>
        <fullName evidence="3">Tellurium resistance protein TerD</fullName>
    </submittedName>
</protein>
<organism evidence="3 4">
    <name type="scientific">Rudaeicoccus suwonensis</name>
    <dbReference type="NCBI Taxonomy" id="657409"/>
    <lineage>
        <taxon>Bacteria</taxon>
        <taxon>Bacillati</taxon>
        <taxon>Actinomycetota</taxon>
        <taxon>Actinomycetes</taxon>
        <taxon>Micrococcales</taxon>
        <taxon>Dermacoccaceae</taxon>
        <taxon>Rudaeicoccus</taxon>
    </lineage>
</organism>
<dbReference type="RefSeq" id="WP_145229734.1">
    <property type="nucleotide sequence ID" value="NZ_VIVQ01000003.1"/>
</dbReference>
<gene>
    <name evidence="3" type="ORF">BKA23_2932</name>
</gene>